<organism evidence="1 2">
    <name type="scientific">Dreissena polymorpha</name>
    <name type="common">Zebra mussel</name>
    <name type="synonym">Mytilus polymorpha</name>
    <dbReference type="NCBI Taxonomy" id="45954"/>
    <lineage>
        <taxon>Eukaryota</taxon>
        <taxon>Metazoa</taxon>
        <taxon>Spiralia</taxon>
        <taxon>Lophotrochozoa</taxon>
        <taxon>Mollusca</taxon>
        <taxon>Bivalvia</taxon>
        <taxon>Autobranchia</taxon>
        <taxon>Heteroconchia</taxon>
        <taxon>Euheterodonta</taxon>
        <taxon>Imparidentia</taxon>
        <taxon>Neoheterodontei</taxon>
        <taxon>Myida</taxon>
        <taxon>Dreissenoidea</taxon>
        <taxon>Dreissenidae</taxon>
        <taxon>Dreissena</taxon>
    </lineage>
</organism>
<reference evidence="1" key="2">
    <citation type="submission" date="2020-11" db="EMBL/GenBank/DDBJ databases">
        <authorList>
            <person name="McCartney M.A."/>
            <person name="Auch B."/>
            <person name="Kono T."/>
            <person name="Mallez S."/>
            <person name="Becker A."/>
            <person name="Gohl D.M."/>
            <person name="Silverstein K.A.T."/>
            <person name="Koren S."/>
            <person name="Bechman K.B."/>
            <person name="Herman A."/>
            <person name="Abrahante J.E."/>
            <person name="Garbe J."/>
        </authorList>
    </citation>
    <scope>NUCLEOTIDE SEQUENCE</scope>
    <source>
        <strain evidence="1">Duluth1</strain>
        <tissue evidence="1">Whole animal</tissue>
    </source>
</reference>
<dbReference type="EMBL" id="JAIWYP010000010">
    <property type="protein sequence ID" value="KAH3749119.1"/>
    <property type="molecule type" value="Genomic_DNA"/>
</dbReference>
<proteinExistence type="predicted"/>
<evidence type="ECO:0000313" key="2">
    <source>
        <dbReference type="Proteomes" id="UP000828390"/>
    </source>
</evidence>
<reference evidence="1" key="1">
    <citation type="journal article" date="2019" name="bioRxiv">
        <title>The Genome of the Zebra Mussel, Dreissena polymorpha: A Resource for Invasive Species Research.</title>
        <authorList>
            <person name="McCartney M.A."/>
            <person name="Auch B."/>
            <person name="Kono T."/>
            <person name="Mallez S."/>
            <person name="Zhang Y."/>
            <person name="Obille A."/>
            <person name="Becker A."/>
            <person name="Abrahante J.E."/>
            <person name="Garbe J."/>
            <person name="Badalamenti J.P."/>
            <person name="Herman A."/>
            <person name="Mangelson H."/>
            <person name="Liachko I."/>
            <person name="Sullivan S."/>
            <person name="Sone E.D."/>
            <person name="Koren S."/>
            <person name="Silverstein K.A.T."/>
            <person name="Beckman K.B."/>
            <person name="Gohl D.M."/>
        </authorList>
    </citation>
    <scope>NUCLEOTIDE SEQUENCE</scope>
    <source>
        <strain evidence="1">Duluth1</strain>
        <tissue evidence="1">Whole animal</tissue>
    </source>
</reference>
<evidence type="ECO:0000313" key="1">
    <source>
        <dbReference type="EMBL" id="KAH3749119.1"/>
    </source>
</evidence>
<dbReference type="Proteomes" id="UP000828390">
    <property type="component" value="Unassembled WGS sequence"/>
</dbReference>
<keyword evidence="2" id="KW-1185">Reference proteome</keyword>
<protein>
    <submittedName>
        <fullName evidence="1">Uncharacterized protein</fullName>
    </submittedName>
</protein>
<comment type="caution">
    <text evidence="1">The sequence shown here is derived from an EMBL/GenBank/DDBJ whole genome shotgun (WGS) entry which is preliminary data.</text>
</comment>
<gene>
    <name evidence="1" type="ORF">DPMN_183610</name>
</gene>
<name>A0A9D4DK89_DREPO</name>
<sequence length="63" mass="6851">MAARSQQFSRCYVIVFVLLPDLEKSPVHFFEFIFSGVPESGRVPTLGGLLDPLFLPHGATGGT</sequence>
<accession>A0A9D4DK89</accession>
<dbReference type="AlphaFoldDB" id="A0A9D4DK89"/>